<evidence type="ECO:0000313" key="2">
    <source>
        <dbReference type="Proteomes" id="UP001380953"/>
    </source>
</evidence>
<organism evidence="1 2">
    <name type="scientific">Saccharibacillus sacchari</name>
    <dbReference type="NCBI Taxonomy" id="456493"/>
    <lineage>
        <taxon>Bacteria</taxon>
        <taxon>Bacillati</taxon>
        <taxon>Bacillota</taxon>
        <taxon>Bacilli</taxon>
        <taxon>Bacillales</taxon>
        <taxon>Paenibacillaceae</taxon>
        <taxon>Saccharibacillus</taxon>
    </lineage>
</organism>
<gene>
    <name evidence="1" type="ORF">WKI47_02690</name>
</gene>
<sequence>MMQKLAGKVALITGGSSGIGLTTARLFIQEGAKVVLTGRDEQKLQAVQAELGENAIALQANSADTEALQRAVAAAVETFGGLDIVFANAGISGSTPLENTSPAYFEDILRINVTGPFLTVQAALPHLNAGSSVILIGSVMANAGQPHSSAYAASKGAVTAMARSMVGELSPRGIRVNTVVPGPIRTPIWGQTTAEALDQLNDGFSLGVPLKRMGEPEEIAKAVLYLASDDASYVQGAELSVDGGIAAAPMGAPVYLQH</sequence>
<protein>
    <submittedName>
        <fullName evidence="1">Glucose 1-dehydrogenase</fullName>
        <ecNumber evidence="1">1.1.1.47</ecNumber>
    </submittedName>
</protein>
<keyword evidence="1" id="KW-0560">Oxidoreductase</keyword>
<accession>A0ACC6P7B6</accession>
<dbReference type="EMBL" id="JBBKAR010000006">
    <property type="protein sequence ID" value="MEJ8302817.1"/>
    <property type="molecule type" value="Genomic_DNA"/>
</dbReference>
<proteinExistence type="predicted"/>
<evidence type="ECO:0000313" key="1">
    <source>
        <dbReference type="EMBL" id="MEJ8302817.1"/>
    </source>
</evidence>
<keyword evidence="2" id="KW-1185">Reference proteome</keyword>
<comment type="caution">
    <text evidence="1">The sequence shown here is derived from an EMBL/GenBank/DDBJ whole genome shotgun (WGS) entry which is preliminary data.</text>
</comment>
<reference evidence="1" key="1">
    <citation type="submission" date="2024-03" db="EMBL/GenBank/DDBJ databases">
        <title>Whole genome sequecning of epiphytes from Marcgravia umbellata leaves.</title>
        <authorList>
            <person name="Kumar G."/>
            <person name="Savka M.A."/>
        </authorList>
    </citation>
    <scope>NUCLEOTIDE SEQUENCE</scope>
    <source>
        <strain evidence="1">RIT_BL5</strain>
    </source>
</reference>
<name>A0ACC6P7B6_9BACL</name>
<dbReference type="Proteomes" id="UP001380953">
    <property type="component" value="Unassembled WGS sequence"/>
</dbReference>
<dbReference type="EC" id="1.1.1.47" evidence="1"/>